<evidence type="ECO:0000256" key="1">
    <source>
        <dbReference type="SAM" id="Coils"/>
    </source>
</evidence>
<gene>
    <name evidence="2" type="ORF">RFULGI_LOCUS16824</name>
</gene>
<protein>
    <submittedName>
        <fullName evidence="2">2874_t:CDS:1</fullName>
    </submittedName>
</protein>
<keyword evidence="1" id="KW-0175">Coiled coil</keyword>
<organism evidence="2 3">
    <name type="scientific">Racocetra fulgida</name>
    <dbReference type="NCBI Taxonomy" id="60492"/>
    <lineage>
        <taxon>Eukaryota</taxon>
        <taxon>Fungi</taxon>
        <taxon>Fungi incertae sedis</taxon>
        <taxon>Mucoromycota</taxon>
        <taxon>Glomeromycotina</taxon>
        <taxon>Glomeromycetes</taxon>
        <taxon>Diversisporales</taxon>
        <taxon>Gigasporaceae</taxon>
        <taxon>Racocetra</taxon>
    </lineage>
</organism>
<name>A0A9N9P801_9GLOM</name>
<dbReference type="EMBL" id="CAJVPZ010062209">
    <property type="protein sequence ID" value="CAG8791877.1"/>
    <property type="molecule type" value="Genomic_DNA"/>
</dbReference>
<keyword evidence="3" id="KW-1185">Reference proteome</keyword>
<evidence type="ECO:0000313" key="3">
    <source>
        <dbReference type="Proteomes" id="UP000789396"/>
    </source>
</evidence>
<evidence type="ECO:0000313" key="2">
    <source>
        <dbReference type="EMBL" id="CAG8791877.1"/>
    </source>
</evidence>
<sequence>PQRLVLENQDLVNNLEAEKITKKKLLDENENLKKEIIDLKRRLER</sequence>
<feature type="non-terminal residue" evidence="2">
    <location>
        <position position="45"/>
    </location>
</feature>
<accession>A0A9N9P801</accession>
<comment type="caution">
    <text evidence="2">The sequence shown here is derived from an EMBL/GenBank/DDBJ whole genome shotgun (WGS) entry which is preliminary data.</text>
</comment>
<dbReference type="AlphaFoldDB" id="A0A9N9P801"/>
<feature type="coiled-coil region" evidence="1">
    <location>
        <begin position="8"/>
        <end position="42"/>
    </location>
</feature>
<reference evidence="2" key="1">
    <citation type="submission" date="2021-06" db="EMBL/GenBank/DDBJ databases">
        <authorList>
            <person name="Kallberg Y."/>
            <person name="Tangrot J."/>
            <person name="Rosling A."/>
        </authorList>
    </citation>
    <scope>NUCLEOTIDE SEQUENCE</scope>
    <source>
        <strain evidence="2">IN212</strain>
    </source>
</reference>
<proteinExistence type="predicted"/>
<feature type="non-terminal residue" evidence="2">
    <location>
        <position position="1"/>
    </location>
</feature>
<dbReference type="Proteomes" id="UP000789396">
    <property type="component" value="Unassembled WGS sequence"/>
</dbReference>